<dbReference type="SUPFAM" id="SSF52743">
    <property type="entry name" value="Subtilisin-like"/>
    <property type="match status" value="1"/>
</dbReference>
<dbReference type="AlphaFoldDB" id="A0A4U6XFA3"/>
<gene>
    <name evidence="10" type="primary">vpr</name>
    <name evidence="10" type="ORF">CTA1_4445</name>
</gene>
<dbReference type="PROSITE" id="PS51892">
    <property type="entry name" value="SUBTILASE"/>
    <property type="match status" value="1"/>
</dbReference>
<evidence type="ECO:0000256" key="7">
    <source>
        <dbReference type="RuleBase" id="RU003355"/>
    </source>
</evidence>
<dbReference type="PROSITE" id="PS00138">
    <property type="entry name" value="SUBTILASE_SER"/>
    <property type="match status" value="1"/>
</dbReference>
<feature type="signal peptide" evidence="8">
    <location>
        <begin position="1"/>
        <end position="21"/>
    </location>
</feature>
<evidence type="ECO:0000313" key="11">
    <source>
        <dbReference type="Proteomes" id="UP000310108"/>
    </source>
</evidence>
<dbReference type="Pfam" id="PF00082">
    <property type="entry name" value="Peptidase_S8"/>
    <property type="match status" value="1"/>
</dbReference>
<sequence length="925" mass="100490">MRILAAVSIFALVALHLGVVAVTPIRPPKAPIGGSSNDKSASVIPNTFIIEYAPEFRAPFRRHPEPRAEAVADDIKVIHEFESSIFTGAIVTTRTSNIETLRALPYVGNVWVDGVIELSDATEPQIITPPRNSPGFIMHSSTGVDKIHAEGIFGKGAKIGIIDTGVCFEHPALGGGFGEGFTVAGGYDFVGDDGDTFLGGGVTNTPLDTSGHGTRVASVIAGRFGGDVIGVAPEATLYAYKVSSPAHSPLTSVILRALIAAEKDDVDIINISFTFRHASGWGESALSVVFDRLAKSGVLIITGAGNNGDDGPFGFLGFGVTKNVVAVAAAESEFIPAHPFIVTIGDRETIRIGYLPSGDYFPSTIIGWPIVALNTDTNHPADGCKPYPPGTSRLIDQIPLVRRGGCSYQVKQQNLYDLGAEFILIYNNIESAGLGRPNTPDDRSKIAVIDAEHGAYIIEAIKANIPVTADFSPNPESTVGLENPTANYPAEFTSWGMLFDAQLKPDIAAPGKEVVTADLDNSFTVASGTSLAAPYVAGVAALYISKHGNRYKHGRSSFARTLSRRIISSGQAMPWSVNGDKAPPAQVGNGLIDAWKVLYYDTYLEFDVIELNDTRHHSPLHDITVVNNGKSVVNYQTLQQASAGVDVLSWYDPDPSGTFPGTMGVRTLAQLRPKEYSPEITFLEEFVLQPGESRTIWYQFHNPQNLGWNTTSLPMYGGKIVIQGDNDEQLSVPYAGIGTDLRNTIGNIHEAGWPFCNSGAGVSISRKSTFSMNLSAGVRDYPKILDRRKWGTRELRWDIFDASWDEEQWEYPPVVGQNGYIGTVATWLAPGDVVDFDPESHWPDDTLSWPLTNVRRSTDLERQEYHWLGKLGDGSQIDPGQYKWCFASLLPFGDRTKSQDWNRYIRRFTVTGKYRTDSAGRVLLD</sequence>
<dbReference type="OrthoDB" id="10256524at2759"/>
<evidence type="ECO:0000256" key="1">
    <source>
        <dbReference type="ARBA" id="ARBA00011073"/>
    </source>
</evidence>
<evidence type="ECO:0000256" key="8">
    <source>
        <dbReference type="SAM" id="SignalP"/>
    </source>
</evidence>
<dbReference type="InterPro" id="IPR023828">
    <property type="entry name" value="Peptidase_S8_Ser-AS"/>
</dbReference>
<dbReference type="PANTHER" id="PTHR43806">
    <property type="entry name" value="PEPTIDASE S8"/>
    <property type="match status" value="1"/>
</dbReference>
<comment type="similarity">
    <text evidence="1 6 7">Belongs to the peptidase S8 family.</text>
</comment>
<dbReference type="Gene3D" id="3.50.30.30">
    <property type="match status" value="1"/>
</dbReference>
<dbReference type="InterPro" id="IPR000209">
    <property type="entry name" value="Peptidase_S8/S53_dom"/>
</dbReference>
<reference evidence="10 11" key="1">
    <citation type="journal article" date="2019" name="PLoS ONE">
        <title>Comparative genome analysis indicates high evolutionary potential of pathogenicity genes in Colletotrichum tanaceti.</title>
        <authorList>
            <person name="Lelwala R.V."/>
            <person name="Korhonen P.K."/>
            <person name="Young N.D."/>
            <person name="Scott J.B."/>
            <person name="Ades P.A."/>
            <person name="Gasser R.B."/>
            <person name="Taylor P.W.J."/>
        </authorList>
    </citation>
    <scope>NUCLEOTIDE SEQUENCE [LARGE SCALE GENOMIC DNA]</scope>
    <source>
        <strain evidence="10">BRIP57314</strain>
    </source>
</reference>
<dbReference type="InterPro" id="IPR015500">
    <property type="entry name" value="Peptidase_S8_subtilisin-rel"/>
</dbReference>
<dbReference type="PROSITE" id="PS00137">
    <property type="entry name" value="SUBTILASE_HIS"/>
    <property type="match status" value="1"/>
</dbReference>
<dbReference type="InterPro" id="IPR036852">
    <property type="entry name" value="Peptidase_S8/S53_dom_sf"/>
</dbReference>
<feature type="active site" description="Charge relay system" evidence="5 6">
    <location>
        <position position="530"/>
    </location>
</feature>
<feature type="active site" description="Charge relay system" evidence="5 6">
    <location>
        <position position="163"/>
    </location>
</feature>
<keyword evidence="4 6" id="KW-0720">Serine protease</keyword>
<evidence type="ECO:0000259" key="9">
    <source>
        <dbReference type="Pfam" id="PF00082"/>
    </source>
</evidence>
<dbReference type="GO" id="GO:0004252">
    <property type="term" value="F:serine-type endopeptidase activity"/>
    <property type="evidence" value="ECO:0007669"/>
    <property type="project" value="UniProtKB-UniRule"/>
</dbReference>
<feature type="active site" description="Charge relay system" evidence="5 6">
    <location>
        <position position="212"/>
    </location>
</feature>
<evidence type="ECO:0000256" key="3">
    <source>
        <dbReference type="ARBA" id="ARBA00022801"/>
    </source>
</evidence>
<name>A0A4U6XFA3_9PEZI</name>
<keyword evidence="3 6" id="KW-0378">Hydrolase</keyword>
<keyword evidence="8" id="KW-0732">Signal</keyword>
<feature type="domain" description="Peptidase S8/S53" evidence="9">
    <location>
        <begin position="154"/>
        <end position="551"/>
    </location>
</feature>
<dbReference type="PROSITE" id="PS00136">
    <property type="entry name" value="SUBTILASE_ASP"/>
    <property type="match status" value="1"/>
</dbReference>
<dbReference type="PANTHER" id="PTHR43806:SF66">
    <property type="entry name" value="SERIN ENDOPEPTIDASE"/>
    <property type="match status" value="1"/>
</dbReference>
<evidence type="ECO:0000313" key="10">
    <source>
        <dbReference type="EMBL" id="TKW54214.1"/>
    </source>
</evidence>
<keyword evidence="11" id="KW-1185">Reference proteome</keyword>
<dbReference type="Proteomes" id="UP000310108">
    <property type="component" value="Unassembled WGS sequence"/>
</dbReference>
<dbReference type="GO" id="GO:0006508">
    <property type="term" value="P:proteolysis"/>
    <property type="evidence" value="ECO:0007669"/>
    <property type="project" value="UniProtKB-KW"/>
</dbReference>
<evidence type="ECO:0000256" key="4">
    <source>
        <dbReference type="ARBA" id="ARBA00022825"/>
    </source>
</evidence>
<organism evidence="10 11">
    <name type="scientific">Colletotrichum tanaceti</name>
    <dbReference type="NCBI Taxonomy" id="1306861"/>
    <lineage>
        <taxon>Eukaryota</taxon>
        <taxon>Fungi</taxon>
        <taxon>Dikarya</taxon>
        <taxon>Ascomycota</taxon>
        <taxon>Pezizomycotina</taxon>
        <taxon>Sordariomycetes</taxon>
        <taxon>Hypocreomycetidae</taxon>
        <taxon>Glomerellales</taxon>
        <taxon>Glomerellaceae</taxon>
        <taxon>Colletotrichum</taxon>
        <taxon>Colletotrichum destructivum species complex</taxon>
    </lineage>
</organism>
<feature type="chain" id="PRO_5020748325" evidence="8">
    <location>
        <begin position="22"/>
        <end position="925"/>
    </location>
</feature>
<dbReference type="CDD" id="cd02124">
    <property type="entry name" value="PA_PoS1_like"/>
    <property type="match status" value="1"/>
</dbReference>
<dbReference type="PRINTS" id="PR00723">
    <property type="entry name" value="SUBTILISIN"/>
</dbReference>
<evidence type="ECO:0000256" key="6">
    <source>
        <dbReference type="PROSITE-ProRule" id="PRU01240"/>
    </source>
</evidence>
<protein>
    <submittedName>
        <fullName evidence="10">Minor extracellular protease vpr</fullName>
    </submittedName>
</protein>
<accession>A0A4U6XFA3</accession>
<dbReference type="InterPro" id="IPR022398">
    <property type="entry name" value="Peptidase_S8_His-AS"/>
</dbReference>
<dbReference type="InterPro" id="IPR023827">
    <property type="entry name" value="Peptidase_S8_Asp-AS"/>
</dbReference>
<dbReference type="STRING" id="1306861.A0A4U6XFA3"/>
<comment type="caution">
    <text evidence="10">The sequence shown here is derived from an EMBL/GenBank/DDBJ whole genome shotgun (WGS) entry which is preliminary data.</text>
</comment>
<proteinExistence type="inferred from homology"/>
<evidence type="ECO:0000256" key="5">
    <source>
        <dbReference type="PIRSR" id="PIRSR615500-1"/>
    </source>
</evidence>
<keyword evidence="2 6" id="KW-0645">Protease</keyword>
<evidence type="ECO:0000256" key="2">
    <source>
        <dbReference type="ARBA" id="ARBA00022670"/>
    </source>
</evidence>
<dbReference type="Gene3D" id="3.40.50.200">
    <property type="entry name" value="Peptidase S8/S53 domain"/>
    <property type="match status" value="1"/>
</dbReference>
<dbReference type="InterPro" id="IPR050131">
    <property type="entry name" value="Peptidase_S8_subtilisin-like"/>
</dbReference>
<dbReference type="EMBL" id="PJEX01000148">
    <property type="protein sequence ID" value="TKW54214.1"/>
    <property type="molecule type" value="Genomic_DNA"/>
</dbReference>